<reference evidence="17" key="2">
    <citation type="journal article" date="2017" name="Front. Cell. Infect. Microbiol.">
        <title>Analysis of the Salivary Gland Transcriptome of Unfed and Partially Fed Amblyomma sculptum Ticks and Descriptive Proteome of the Saliva.</title>
        <authorList>
            <person name="Esteves E."/>
            <person name="Maruyama S.R."/>
            <person name="Kawahara R."/>
            <person name="Fujita A."/>
            <person name="Martins L.A."/>
            <person name="Righi A.A."/>
            <person name="Costa F.B."/>
            <person name="Palmisano G."/>
            <person name="Labruna M.B."/>
            <person name="Sa-Nunes A."/>
            <person name="Ribeiro J.M.C."/>
            <person name="Fogaca A.C."/>
        </authorList>
    </citation>
    <scope>NUCLEOTIDE SEQUENCE</scope>
</reference>
<evidence type="ECO:0000256" key="7">
    <source>
        <dbReference type="ARBA" id="ARBA00022840"/>
    </source>
</evidence>
<dbReference type="InterPro" id="IPR022672">
    <property type="entry name" value="Hexokinase_N"/>
</dbReference>
<accession>A0A1E1XV83</accession>
<dbReference type="Gene3D" id="3.30.420.40">
    <property type="match status" value="1"/>
</dbReference>
<evidence type="ECO:0000256" key="6">
    <source>
        <dbReference type="ARBA" id="ARBA00022777"/>
    </source>
</evidence>
<proteinExistence type="evidence at transcript level"/>
<organism evidence="17">
    <name type="scientific">Amblyomma sculptum</name>
    <name type="common">Tick</name>
    <dbReference type="NCBI Taxonomy" id="1581419"/>
    <lineage>
        <taxon>Eukaryota</taxon>
        <taxon>Metazoa</taxon>
        <taxon>Ecdysozoa</taxon>
        <taxon>Arthropoda</taxon>
        <taxon>Chelicerata</taxon>
        <taxon>Arachnida</taxon>
        <taxon>Acari</taxon>
        <taxon>Parasitiformes</taxon>
        <taxon>Ixodida</taxon>
        <taxon>Ixodoidea</taxon>
        <taxon>Ixodidae</taxon>
        <taxon>Amblyomminae</taxon>
        <taxon>Amblyomma</taxon>
    </lineage>
</organism>
<dbReference type="GO" id="GO:0005524">
    <property type="term" value="F:ATP binding"/>
    <property type="evidence" value="ECO:0007669"/>
    <property type="project" value="UniProtKB-UniRule"/>
</dbReference>
<dbReference type="EC" id="2.7.1.-" evidence="14"/>
<dbReference type="GO" id="GO:0005536">
    <property type="term" value="F:D-glucose binding"/>
    <property type="evidence" value="ECO:0007669"/>
    <property type="project" value="InterPro"/>
</dbReference>
<dbReference type="GO" id="GO:0006006">
    <property type="term" value="P:glucose metabolic process"/>
    <property type="evidence" value="ECO:0007669"/>
    <property type="project" value="TreeGrafter"/>
</dbReference>
<comment type="pathway">
    <text evidence="1">Carbohydrate degradation; glycolysis; D-glyceraldehyde 3-phosphate and glycerone phosphate from D-glucose: step 1/4.</text>
</comment>
<dbReference type="PANTHER" id="PTHR19443:SF16">
    <property type="entry name" value="HEXOKINASE TYPE 1-RELATED"/>
    <property type="match status" value="1"/>
</dbReference>
<comment type="catalytic activity">
    <reaction evidence="10">
        <text>D-fructose + ATP = D-fructose 6-phosphate + ADP + H(+)</text>
        <dbReference type="Rhea" id="RHEA:16125"/>
        <dbReference type="ChEBI" id="CHEBI:15378"/>
        <dbReference type="ChEBI" id="CHEBI:30616"/>
        <dbReference type="ChEBI" id="CHEBI:37721"/>
        <dbReference type="ChEBI" id="CHEBI:61527"/>
        <dbReference type="ChEBI" id="CHEBI:456216"/>
        <dbReference type="EC" id="2.7.1.1"/>
    </reaction>
    <physiologicalReaction direction="left-to-right" evidence="10">
        <dbReference type="Rhea" id="RHEA:16126"/>
    </physiologicalReaction>
</comment>
<keyword evidence="7 14" id="KW-0067">ATP-binding</keyword>
<keyword evidence="5 14" id="KW-0547">Nucleotide-binding</keyword>
<reference evidence="17" key="1">
    <citation type="submission" date="2016-09" db="EMBL/GenBank/DDBJ databases">
        <authorList>
            <person name="Capua I."/>
            <person name="De Benedictis P."/>
            <person name="Joannis T."/>
            <person name="Lombin L.H."/>
            <person name="Cattoli G."/>
        </authorList>
    </citation>
    <scope>NUCLEOTIDE SEQUENCE</scope>
</reference>
<dbReference type="UniPathway" id="UPA00109">
    <property type="reaction ID" value="UER00180"/>
</dbReference>
<dbReference type="InterPro" id="IPR001312">
    <property type="entry name" value="Hexokinase"/>
</dbReference>
<evidence type="ECO:0000259" key="15">
    <source>
        <dbReference type="Pfam" id="PF00349"/>
    </source>
</evidence>
<feature type="non-terminal residue" evidence="17">
    <location>
        <position position="1"/>
    </location>
</feature>
<evidence type="ECO:0000256" key="14">
    <source>
        <dbReference type="RuleBase" id="RU362007"/>
    </source>
</evidence>
<evidence type="ECO:0000256" key="2">
    <source>
        <dbReference type="ARBA" id="ARBA00005028"/>
    </source>
</evidence>
<comment type="function">
    <text evidence="13">Catalyzes the phosphorylation of various hexoses to hexose 6-phosphate.</text>
</comment>
<dbReference type="AlphaFoldDB" id="A0A1E1XV83"/>
<keyword evidence="8 14" id="KW-0324">Glycolysis</keyword>
<dbReference type="GO" id="GO:0005739">
    <property type="term" value="C:mitochondrion"/>
    <property type="evidence" value="ECO:0007669"/>
    <property type="project" value="TreeGrafter"/>
</dbReference>
<evidence type="ECO:0000256" key="12">
    <source>
        <dbReference type="ARBA" id="ARBA00050361"/>
    </source>
</evidence>
<dbReference type="GO" id="GO:0004340">
    <property type="term" value="F:glucokinase activity"/>
    <property type="evidence" value="ECO:0007669"/>
    <property type="project" value="TreeGrafter"/>
</dbReference>
<dbReference type="InterPro" id="IPR043129">
    <property type="entry name" value="ATPase_NBD"/>
</dbReference>
<comment type="pathway">
    <text evidence="2">Carbohydrate metabolism; hexose metabolism.</text>
</comment>
<dbReference type="UniPathway" id="UPA00242"/>
<dbReference type="Pfam" id="PF00349">
    <property type="entry name" value="Hexokinase_1"/>
    <property type="match status" value="1"/>
</dbReference>
<comment type="similarity">
    <text evidence="3 14">Belongs to the hexokinase family.</text>
</comment>
<dbReference type="InterPro" id="IPR019807">
    <property type="entry name" value="Hexokinase_BS"/>
</dbReference>
<feature type="domain" description="Hexokinase N-terminal" evidence="15">
    <location>
        <begin position="11"/>
        <end position="204"/>
    </location>
</feature>
<dbReference type="SUPFAM" id="SSF53067">
    <property type="entry name" value="Actin-like ATPase domain"/>
    <property type="match status" value="2"/>
</dbReference>
<evidence type="ECO:0000256" key="1">
    <source>
        <dbReference type="ARBA" id="ARBA00004888"/>
    </source>
</evidence>
<evidence type="ECO:0000256" key="4">
    <source>
        <dbReference type="ARBA" id="ARBA00022679"/>
    </source>
</evidence>
<protein>
    <recommendedName>
        <fullName evidence="14">Phosphotransferase</fullName>
        <ecNumber evidence="14">2.7.1.-</ecNumber>
    </recommendedName>
</protein>
<dbReference type="PANTHER" id="PTHR19443">
    <property type="entry name" value="HEXOKINASE"/>
    <property type="match status" value="1"/>
</dbReference>
<dbReference type="Pfam" id="PF03727">
    <property type="entry name" value="Hexokinase_2"/>
    <property type="match status" value="1"/>
</dbReference>
<dbReference type="GO" id="GO:0006096">
    <property type="term" value="P:glycolytic process"/>
    <property type="evidence" value="ECO:0007669"/>
    <property type="project" value="UniProtKB-UniPathway"/>
</dbReference>
<comment type="catalytic activity">
    <reaction evidence="11">
        <text>D-glucose + ATP = D-glucose 6-phosphate + ADP + H(+)</text>
        <dbReference type="Rhea" id="RHEA:17825"/>
        <dbReference type="ChEBI" id="CHEBI:4167"/>
        <dbReference type="ChEBI" id="CHEBI:15378"/>
        <dbReference type="ChEBI" id="CHEBI:30616"/>
        <dbReference type="ChEBI" id="CHEBI:61548"/>
        <dbReference type="ChEBI" id="CHEBI:456216"/>
        <dbReference type="EC" id="2.7.1.1"/>
    </reaction>
    <physiologicalReaction direction="left-to-right" evidence="11">
        <dbReference type="Rhea" id="RHEA:17826"/>
    </physiologicalReaction>
</comment>
<sequence>GKMMSEKRKKVEAMTRDLELPNDVLQKVSAKLLDEFNKGLGKETHKSAEVKMFVTYVRDVPNGSEGGTFLALDLGGTNFRVLLIDIDGDRFSMQNEIYAIPQEVMLGSGEELFDHIADCLSKFMDKYKVKNKRLPLGFTFSFPCRQEGLTVARLVHWTKGFKCSGVENEDVVTLLRNAIKKRKDIDIDVMAVVNDTTGTLMSCAHKNKQCRLGLIVGTGTNACYMEKLENVELWDGDNEEPRQVIINTEWGAFGDHGSLEFVRTRYDREIDSASLNPGKQLFEKMISGMYMGELVRRVLVHLAEENLMFSSKLSEKMKPPYLFKTKYISQIESEPRGVYDEAHSVMVKMDMVGTDEDCECLKLICSRVSSRAAHLVSAAVATILNKMKRPHTTVGVDGSVYRFHPRFHALMEAKIAELANPQYKFDLMLSEDGSGRGAALVAAVAVRTVKEKAAKKVDPKASRILSLCCAAESVCCDTLFIGHHIKIH</sequence>
<dbReference type="PROSITE" id="PS00378">
    <property type="entry name" value="HEXOKINASE_1"/>
    <property type="match status" value="1"/>
</dbReference>
<evidence type="ECO:0000313" key="17">
    <source>
        <dbReference type="EMBL" id="JAU03208.1"/>
    </source>
</evidence>
<dbReference type="CDD" id="cd24019">
    <property type="entry name" value="ASKHA_NBD_HK_meta"/>
    <property type="match status" value="1"/>
</dbReference>
<evidence type="ECO:0000256" key="10">
    <source>
        <dbReference type="ARBA" id="ARBA00047905"/>
    </source>
</evidence>
<name>A0A1E1XV83_AMBSC</name>
<dbReference type="GO" id="GO:0005829">
    <property type="term" value="C:cytosol"/>
    <property type="evidence" value="ECO:0007669"/>
    <property type="project" value="TreeGrafter"/>
</dbReference>
<comment type="catalytic activity">
    <reaction evidence="9">
        <text>a D-hexose + ATP = a D-hexose 6-phosphate + ADP + H(+)</text>
        <dbReference type="Rhea" id="RHEA:22740"/>
        <dbReference type="ChEBI" id="CHEBI:4194"/>
        <dbReference type="ChEBI" id="CHEBI:15378"/>
        <dbReference type="ChEBI" id="CHEBI:30616"/>
        <dbReference type="ChEBI" id="CHEBI:229467"/>
        <dbReference type="ChEBI" id="CHEBI:456216"/>
        <dbReference type="EC" id="2.7.1.1"/>
    </reaction>
    <physiologicalReaction direction="left-to-right" evidence="9">
        <dbReference type="Rhea" id="RHEA:22741"/>
    </physiologicalReaction>
</comment>
<evidence type="ECO:0000256" key="5">
    <source>
        <dbReference type="ARBA" id="ARBA00022741"/>
    </source>
</evidence>
<dbReference type="FunFam" id="3.40.367.20:FF:000005">
    <property type="entry name" value="Phosphotransferase"/>
    <property type="match status" value="1"/>
</dbReference>
<evidence type="ECO:0000259" key="16">
    <source>
        <dbReference type="Pfam" id="PF03727"/>
    </source>
</evidence>
<dbReference type="PRINTS" id="PR00475">
    <property type="entry name" value="HEXOKINASE"/>
</dbReference>
<keyword evidence="6 14" id="KW-0418">Kinase</keyword>
<dbReference type="InterPro" id="IPR022673">
    <property type="entry name" value="Hexokinase_C"/>
</dbReference>
<evidence type="ECO:0000256" key="11">
    <source>
        <dbReference type="ARBA" id="ARBA00048160"/>
    </source>
</evidence>
<dbReference type="Gene3D" id="3.40.367.20">
    <property type="match status" value="1"/>
</dbReference>
<keyword evidence="4 14" id="KW-0808">Transferase</keyword>
<dbReference type="PROSITE" id="PS51748">
    <property type="entry name" value="HEXOKINASE_2"/>
    <property type="match status" value="1"/>
</dbReference>
<evidence type="ECO:0000256" key="8">
    <source>
        <dbReference type="ARBA" id="ARBA00023152"/>
    </source>
</evidence>
<dbReference type="GO" id="GO:0019158">
    <property type="term" value="F:mannokinase activity"/>
    <property type="evidence" value="ECO:0007669"/>
    <property type="project" value="RHEA"/>
</dbReference>
<dbReference type="FunFam" id="3.30.420.40:FF:000095">
    <property type="entry name" value="Phosphotransferase"/>
    <property type="match status" value="1"/>
</dbReference>
<comment type="catalytic activity">
    <reaction evidence="12">
        <text>D-mannose + ATP = D-mannose 6-phosphate + ADP + H(+)</text>
        <dbReference type="Rhea" id="RHEA:11028"/>
        <dbReference type="ChEBI" id="CHEBI:4208"/>
        <dbReference type="ChEBI" id="CHEBI:15378"/>
        <dbReference type="ChEBI" id="CHEBI:30616"/>
        <dbReference type="ChEBI" id="CHEBI:58735"/>
        <dbReference type="ChEBI" id="CHEBI:456216"/>
        <dbReference type="EC" id="2.7.1.1"/>
    </reaction>
    <physiologicalReaction direction="left-to-right" evidence="12">
        <dbReference type="Rhea" id="RHEA:11029"/>
    </physiologicalReaction>
</comment>
<evidence type="ECO:0000256" key="13">
    <source>
        <dbReference type="ARBA" id="ARBA00059457"/>
    </source>
</evidence>
<evidence type="ECO:0000256" key="3">
    <source>
        <dbReference type="ARBA" id="ARBA00009225"/>
    </source>
</evidence>
<feature type="domain" description="Hexokinase C-terminal" evidence="16">
    <location>
        <begin position="211"/>
        <end position="444"/>
    </location>
</feature>
<dbReference type="GO" id="GO:0001678">
    <property type="term" value="P:intracellular glucose homeostasis"/>
    <property type="evidence" value="ECO:0007669"/>
    <property type="project" value="InterPro"/>
</dbReference>
<dbReference type="GO" id="GO:0008865">
    <property type="term" value="F:fructokinase activity"/>
    <property type="evidence" value="ECO:0007669"/>
    <property type="project" value="TreeGrafter"/>
</dbReference>
<dbReference type="EMBL" id="GFAA01000227">
    <property type="protein sequence ID" value="JAU03208.1"/>
    <property type="molecule type" value="mRNA"/>
</dbReference>
<evidence type="ECO:0000256" key="9">
    <source>
        <dbReference type="ARBA" id="ARBA00044613"/>
    </source>
</evidence>